<dbReference type="InterPro" id="IPR007960">
    <property type="entry name" value="TAS2R"/>
</dbReference>
<keyword evidence="9 12" id="KW-0675">Receptor</keyword>
<evidence type="ECO:0000256" key="2">
    <source>
        <dbReference type="ARBA" id="ARBA00007376"/>
    </source>
</evidence>
<reference evidence="14 15" key="1">
    <citation type="submission" date="2020-06" db="EMBL/GenBank/DDBJ databases">
        <authorList>
            <consortium name="Wellcome Sanger Institute Data Sharing"/>
        </authorList>
    </citation>
    <scope>NUCLEOTIDE SEQUENCE [LARGE SCALE GENOMIC DNA]</scope>
</reference>
<evidence type="ECO:0000313" key="15">
    <source>
        <dbReference type="Proteomes" id="UP000694580"/>
    </source>
</evidence>
<accession>A0AAY4E3E0</accession>
<evidence type="ECO:0000256" key="12">
    <source>
        <dbReference type="RuleBase" id="RU004424"/>
    </source>
</evidence>
<proteinExistence type="inferred from homology"/>
<dbReference type="GeneTree" id="ENSGT00530000065251"/>
<dbReference type="Gene3D" id="1.20.1070.10">
    <property type="entry name" value="Rhodopsin 7-helix transmembrane proteins"/>
    <property type="match status" value="1"/>
</dbReference>
<feature type="transmembrane region" description="Helical" evidence="13">
    <location>
        <begin position="46"/>
        <end position="65"/>
    </location>
</feature>
<evidence type="ECO:0000256" key="6">
    <source>
        <dbReference type="ARBA" id="ARBA00022989"/>
    </source>
</evidence>
<evidence type="ECO:0000313" key="14">
    <source>
        <dbReference type="Ensembl" id="ENSDCDP00010051381.1"/>
    </source>
</evidence>
<evidence type="ECO:0000256" key="10">
    <source>
        <dbReference type="ARBA" id="ARBA00023224"/>
    </source>
</evidence>
<reference evidence="14" key="2">
    <citation type="submission" date="2025-08" db="UniProtKB">
        <authorList>
            <consortium name="Ensembl"/>
        </authorList>
    </citation>
    <scope>IDENTIFICATION</scope>
</reference>
<keyword evidence="7 12" id="KW-0297">G-protein coupled receptor</keyword>
<feature type="transmembrane region" description="Helical" evidence="13">
    <location>
        <begin position="209"/>
        <end position="230"/>
    </location>
</feature>
<evidence type="ECO:0000256" key="5">
    <source>
        <dbReference type="ARBA" id="ARBA00022692"/>
    </source>
</evidence>
<dbReference type="AlphaFoldDB" id="A0AAY4E3E0"/>
<evidence type="ECO:0000256" key="3">
    <source>
        <dbReference type="ARBA" id="ARBA00022480"/>
    </source>
</evidence>
<protein>
    <recommendedName>
        <fullName evidence="12">Taste receptor type 2</fullName>
    </recommendedName>
</protein>
<reference evidence="14" key="3">
    <citation type="submission" date="2025-09" db="UniProtKB">
        <authorList>
            <consortium name="Ensembl"/>
        </authorList>
    </citation>
    <scope>IDENTIFICATION</scope>
</reference>
<sequence>MVACSWATVCYLQRHMKNMEENRSSFSSPHLRSQIRVTVTGIIQGVNYFICSAWISINTGIHFYYDPSYDDNYHISSFAICLYSLATTINLGVGHMDEWIFALLNVPILMMYFAETSLTSSVWLNVFYFTQIVPCQKSFFIWMKKNIKPIIYFMLVTDRSIYLGENVASSYLFFRAHSNFSTNTENNTLTNSTWVKINIYSFSCYTTKIVTLFLSLVVMVACSWATVCYLQRHMKNMEENRSSFSSPHLRSQIRVTVTGIVQGVNYFICSAWISINNGIHFYYDPSYDDKFYISSFAISLYSLATTINLGVGQSLFRKRAADLWQGCGKEFSPFGNILNRMSRVK</sequence>
<evidence type="ECO:0000256" key="7">
    <source>
        <dbReference type="ARBA" id="ARBA00023040"/>
    </source>
</evidence>
<feature type="transmembrane region" description="Helical" evidence="13">
    <location>
        <begin position="251"/>
        <end position="275"/>
    </location>
</feature>
<evidence type="ECO:0000256" key="13">
    <source>
        <dbReference type="SAM" id="Phobius"/>
    </source>
</evidence>
<evidence type="ECO:0000256" key="4">
    <source>
        <dbReference type="ARBA" id="ARBA00022606"/>
    </source>
</evidence>
<evidence type="ECO:0000256" key="8">
    <source>
        <dbReference type="ARBA" id="ARBA00023136"/>
    </source>
</evidence>
<name>A0AAY4E3E0_9TELE</name>
<feature type="transmembrane region" description="Helical" evidence="13">
    <location>
        <begin position="291"/>
        <end position="311"/>
    </location>
</feature>
<feature type="transmembrane region" description="Helical" evidence="13">
    <location>
        <begin position="72"/>
        <end position="93"/>
    </location>
</feature>
<dbReference type="Proteomes" id="UP000694580">
    <property type="component" value="Chromosome 9"/>
</dbReference>
<dbReference type="GO" id="GO:0033038">
    <property type="term" value="F:bitter taste receptor activity"/>
    <property type="evidence" value="ECO:0007669"/>
    <property type="project" value="InterPro"/>
</dbReference>
<organism evidence="14 15">
    <name type="scientific">Denticeps clupeoides</name>
    <name type="common">denticle herring</name>
    <dbReference type="NCBI Taxonomy" id="299321"/>
    <lineage>
        <taxon>Eukaryota</taxon>
        <taxon>Metazoa</taxon>
        <taxon>Chordata</taxon>
        <taxon>Craniata</taxon>
        <taxon>Vertebrata</taxon>
        <taxon>Euteleostomi</taxon>
        <taxon>Actinopterygii</taxon>
        <taxon>Neopterygii</taxon>
        <taxon>Teleostei</taxon>
        <taxon>Clupei</taxon>
        <taxon>Clupeiformes</taxon>
        <taxon>Denticipitoidei</taxon>
        <taxon>Denticipitidae</taxon>
        <taxon>Denticeps</taxon>
    </lineage>
</organism>
<comment type="similarity">
    <text evidence="2 11">Belongs to the G-protein coupled receptor T2R family.</text>
</comment>
<dbReference type="PANTHER" id="PTHR11394">
    <property type="entry name" value="TASTE RECEPTOR TYPE 2"/>
    <property type="match status" value="1"/>
</dbReference>
<dbReference type="Ensembl" id="ENSDCDT00010061840.1">
    <property type="protein sequence ID" value="ENSDCDP00010051381.1"/>
    <property type="gene ID" value="ENSDCDG00010030296.1"/>
</dbReference>
<evidence type="ECO:0000256" key="9">
    <source>
        <dbReference type="ARBA" id="ARBA00023170"/>
    </source>
</evidence>
<evidence type="ECO:0000256" key="11">
    <source>
        <dbReference type="RuleBase" id="RU004423"/>
    </source>
</evidence>
<keyword evidence="4 12" id="KW-0716">Sensory transduction</keyword>
<keyword evidence="15" id="KW-1185">Reference proteome</keyword>
<feature type="transmembrane region" description="Helical" evidence="13">
    <location>
        <begin position="99"/>
        <end position="129"/>
    </location>
</feature>
<keyword evidence="3 12" id="KW-0919">Taste</keyword>
<dbReference type="GO" id="GO:0016020">
    <property type="term" value="C:membrane"/>
    <property type="evidence" value="ECO:0007669"/>
    <property type="project" value="UniProtKB-SubCell"/>
</dbReference>
<dbReference type="GO" id="GO:0004930">
    <property type="term" value="F:G protein-coupled receptor activity"/>
    <property type="evidence" value="ECO:0007669"/>
    <property type="project" value="UniProtKB-KW"/>
</dbReference>
<keyword evidence="10 12" id="KW-0807">Transducer</keyword>
<evidence type="ECO:0000256" key="1">
    <source>
        <dbReference type="ARBA" id="ARBA00004141"/>
    </source>
</evidence>
<keyword evidence="8 12" id="KW-0472">Membrane</keyword>
<dbReference type="Pfam" id="PF05296">
    <property type="entry name" value="TAS2R"/>
    <property type="match status" value="1"/>
</dbReference>
<keyword evidence="5 12" id="KW-0812">Transmembrane</keyword>
<keyword evidence="6 13" id="KW-1133">Transmembrane helix</keyword>
<dbReference type="PANTHER" id="PTHR11394:SF47">
    <property type="entry name" value="TASTE RECEPTOR TYPE 2 MEMBER 40"/>
    <property type="match status" value="1"/>
</dbReference>
<comment type="subcellular location">
    <subcellularLocation>
        <location evidence="1 12">Membrane</location>
        <topology evidence="1 12">Multi-pass membrane protein</topology>
    </subcellularLocation>
</comment>